<sequence length="475" mass="54797">MEKTVQTLWTGHKSLVRDSFGWLEPQYHLMAWALSCLMLRESYDDVELYTDSEGAAVLIDRLRLPYTQVRVCYDRLDIPEPHWAYAKMMTYSMQDSPFIHVDGDIFVPRRLAADIGSCGLIAQNEEEGTAYYKNIMDGLDTHDMVMPSCLHEELARQSIGSYNAGVLGGSDTGFIQRYCETAFRIIRDNGLDRADSGRLNGNYNLMFEQVLFYAMVKAERRKVTTLFAGRTCDNGYTYGEFCDFLNISWRPLLHLLGGHKRNAKACALLARTLLGRYPEYFWRIAEMFGGRHPRLSGMPVAEADRLSAVRCVASYADWLEERKREWDTVERDRLIRQEELAARVVEFFNIGEERRDGCVLAVNPYMRIFSIPERWHTEARALLISSLCGHWTCGMRDIACVPTVTGKGYREIVLNDLCFNILSLLRREQSWRELRKGIMACVADRLKMDATYVDGCVRDAMERLMMEGAVMWRKR</sequence>
<accession>A0AAW7JG30</accession>
<dbReference type="InterPro" id="IPR046621">
    <property type="entry name" value="DUF6734"/>
</dbReference>
<dbReference type="Pfam" id="PF20508">
    <property type="entry name" value="DUF6734"/>
    <property type="match status" value="1"/>
</dbReference>
<dbReference type="Proteomes" id="UP001167831">
    <property type="component" value="Unassembled WGS sequence"/>
</dbReference>
<evidence type="ECO:0000259" key="1">
    <source>
        <dbReference type="Pfam" id="PF20508"/>
    </source>
</evidence>
<dbReference type="AlphaFoldDB" id="A0AAW7JG30"/>
<evidence type="ECO:0000313" key="5">
    <source>
        <dbReference type="Proteomes" id="UP001168478"/>
    </source>
</evidence>
<feature type="domain" description="DUF6734" evidence="1">
    <location>
        <begin position="3"/>
        <end position="286"/>
    </location>
</feature>
<evidence type="ECO:0000313" key="3">
    <source>
        <dbReference type="EMBL" id="MDN0024119.1"/>
    </source>
</evidence>
<organism evidence="3 5">
    <name type="scientific">Leyella lascolaii</name>
    <dbReference type="NCBI Taxonomy" id="1776379"/>
    <lineage>
        <taxon>Bacteria</taxon>
        <taxon>Pseudomonadati</taxon>
        <taxon>Bacteroidota</taxon>
        <taxon>Bacteroidia</taxon>
        <taxon>Bacteroidales</taxon>
        <taxon>Prevotellaceae</taxon>
        <taxon>Leyella</taxon>
    </lineage>
</organism>
<protein>
    <recommendedName>
        <fullName evidence="1">DUF6734 domain-containing protein</fullName>
    </recommendedName>
</protein>
<comment type="caution">
    <text evidence="3">The sequence shown here is derived from an EMBL/GenBank/DDBJ whole genome shotgun (WGS) entry which is preliminary data.</text>
</comment>
<reference evidence="3" key="2">
    <citation type="submission" date="2023-08" db="EMBL/GenBank/DDBJ databases">
        <title>Identification and characterization of horizontal gene transfer across gut microbiota members of farm animals based on homology search.</title>
        <authorList>
            <person name="Schwarzerova J."/>
            <person name="Nykrynova M."/>
            <person name="Jureckova K."/>
            <person name="Cejkova D."/>
            <person name="Rychlik I."/>
        </authorList>
    </citation>
    <scope>NUCLEOTIDE SEQUENCE</scope>
    <source>
        <strain evidence="3">ET15</strain>
        <strain evidence="2">ET37</strain>
    </source>
</reference>
<evidence type="ECO:0000313" key="4">
    <source>
        <dbReference type="Proteomes" id="UP001167831"/>
    </source>
</evidence>
<dbReference type="Proteomes" id="UP001168478">
    <property type="component" value="Unassembled WGS sequence"/>
</dbReference>
<proteinExistence type="predicted"/>
<evidence type="ECO:0000313" key="2">
    <source>
        <dbReference type="EMBL" id="MDN0021623.1"/>
    </source>
</evidence>
<reference evidence="3" key="1">
    <citation type="submission" date="2023-06" db="EMBL/GenBank/DDBJ databases">
        <authorList>
            <person name="Zeman M."/>
            <person name="Kubasova T."/>
            <person name="Jahodarova E."/>
            <person name="Nykrynova M."/>
            <person name="Rychlik I."/>
        </authorList>
    </citation>
    <scope>NUCLEOTIDE SEQUENCE</scope>
    <source>
        <strain evidence="3">ET15</strain>
        <strain evidence="2">ET37</strain>
    </source>
</reference>
<name>A0AAW7JG30_9BACT</name>
<gene>
    <name evidence="2" type="ORF">QVN81_01085</name>
    <name evidence="3" type="ORF">QVN84_01075</name>
</gene>
<dbReference type="EMBL" id="JAUEIE010000001">
    <property type="protein sequence ID" value="MDN0021623.1"/>
    <property type="molecule type" value="Genomic_DNA"/>
</dbReference>
<dbReference type="RefSeq" id="WP_289824437.1">
    <property type="nucleotide sequence ID" value="NZ_JAUEIE010000001.1"/>
</dbReference>
<keyword evidence="4" id="KW-1185">Reference proteome</keyword>
<dbReference type="EMBL" id="JAUEIF010000001">
    <property type="protein sequence ID" value="MDN0024119.1"/>
    <property type="molecule type" value="Genomic_DNA"/>
</dbReference>